<feature type="compositionally biased region" description="Basic and acidic residues" evidence="1">
    <location>
        <begin position="63"/>
        <end position="80"/>
    </location>
</feature>
<comment type="caution">
    <text evidence="2">The sequence shown here is derived from an EMBL/GenBank/DDBJ whole genome shotgun (WGS) entry which is preliminary data.</text>
</comment>
<evidence type="ECO:0000313" key="3">
    <source>
        <dbReference type="Proteomes" id="UP000220246"/>
    </source>
</evidence>
<dbReference type="OrthoDB" id="8795569at2"/>
<evidence type="ECO:0000256" key="1">
    <source>
        <dbReference type="SAM" id="MobiDB-lite"/>
    </source>
</evidence>
<keyword evidence="3" id="KW-1185">Reference proteome</keyword>
<dbReference type="GeneID" id="80802202"/>
<dbReference type="EMBL" id="PDEA01000001">
    <property type="protein sequence ID" value="PEH89964.1"/>
    <property type="molecule type" value="Genomic_DNA"/>
</dbReference>
<dbReference type="RefSeq" id="WP_066533432.1">
    <property type="nucleotide sequence ID" value="NZ_DALZQJ010000045.1"/>
</dbReference>
<evidence type="ECO:0000313" key="2">
    <source>
        <dbReference type="EMBL" id="PEH89964.1"/>
    </source>
</evidence>
<name>A0A2A7UXI4_COMTR</name>
<sequence length="114" mass="12774">MFFRKIFSGSLTEPRYIRRTRAYLEEARMAMLEHSIAAEHYQSSADMYAERARRLEAELEHWEAQRDAERDAARSKRNGEEGVAATKQMGAPKLEAAPVVAPAQPAAVGIVRAA</sequence>
<dbReference type="Proteomes" id="UP000220246">
    <property type="component" value="Unassembled WGS sequence"/>
</dbReference>
<gene>
    <name evidence="2" type="ORF">CRM82_16425</name>
</gene>
<dbReference type="STRING" id="1219032.GCA_001515545_00640"/>
<organism evidence="2 3">
    <name type="scientific">Comamonas terrigena</name>
    <dbReference type="NCBI Taxonomy" id="32013"/>
    <lineage>
        <taxon>Bacteria</taxon>
        <taxon>Pseudomonadati</taxon>
        <taxon>Pseudomonadota</taxon>
        <taxon>Betaproteobacteria</taxon>
        <taxon>Burkholderiales</taxon>
        <taxon>Comamonadaceae</taxon>
        <taxon>Comamonas</taxon>
    </lineage>
</organism>
<protein>
    <submittedName>
        <fullName evidence="2">Uncharacterized protein</fullName>
    </submittedName>
</protein>
<accession>A0A2A7UXI4</accession>
<dbReference type="AlphaFoldDB" id="A0A2A7UXI4"/>
<reference evidence="3" key="1">
    <citation type="submission" date="2017-09" db="EMBL/GenBank/DDBJ databases">
        <title>FDA dAtabase for Regulatory Grade micrObial Sequences (FDA-ARGOS): Supporting development and validation of Infectious Disease Dx tests.</title>
        <authorList>
            <person name="Minogue T."/>
            <person name="Wolcott M."/>
            <person name="Wasieloski L."/>
            <person name="Aguilar W."/>
            <person name="Moore D."/>
            <person name="Tallon L."/>
            <person name="Sadzewicz L."/>
            <person name="Ott S."/>
            <person name="Zhao X."/>
            <person name="Nagaraj S."/>
            <person name="Vavikolanu K."/>
            <person name="Aluvathingal J."/>
            <person name="Nadendla S."/>
            <person name="Sichtig H."/>
        </authorList>
    </citation>
    <scope>NUCLEOTIDE SEQUENCE [LARGE SCALE GENOMIC DNA]</scope>
    <source>
        <strain evidence="3">FDAARGOS_394</strain>
    </source>
</reference>
<proteinExistence type="predicted"/>
<feature type="region of interest" description="Disordered" evidence="1">
    <location>
        <begin position="63"/>
        <end position="90"/>
    </location>
</feature>